<proteinExistence type="predicted"/>
<accession>A0ABN2RNB8</accession>
<gene>
    <name evidence="1" type="ORF">GCM10009754_53270</name>
</gene>
<evidence type="ECO:0000313" key="1">
    <source>
        <dbReference type="EMBL" id="GAA1972119.1"/>
    </source>
</evidence>
<dbReference type="PRINTS" id="PR00419">
    <property type="entry name" value="ADXRDTASE"/>
</dbReference>
<dbReference type="InterPro" id="IPR036188">
    <property type="entry name" value="FAD/NAD-bd_sf"/>
</dbReference>
<sequence length="482" mass="50175">MDVAIVGSGPNGLAAGVVLARAGLRVELFEAAGEIGGGARSARLFDSDVLHDVCSAVHPMAAASRFFREFDLGARGVELVRPAVSYAHPLDGAPAGLAFADLERTCERLGADGARWRALMGPLVRSSDAIVDAVISDQRRLPADPVALARFGLGALVHGSRLGGRVFRGRQAPAMLAGVAAHAIGRLPALPGGGISLLLGHLAHAKGGWPVPLGGSQRIANAMADDLAAHGGTVHTGHRVTDIRELARARAVLLDVSPRGVLGMAGRFLDDGYRRALESYRYGPGVSKVDFLVSEPIPWTDPGVADAGTVHLGGDRESLYASENAVVRGKHAEDPVVLLSEPMVADPTRGLPGKRPVWAYCHVPNGSGLDATEVITRQIERFAPGFSDTVLASRSVPASELAAYNPNYVGGDIASGAISLRQLAARPVARWDPFRVPLSGVYLCSAATPPGPGVHGLGGYYAAKRVLRTEFGRALPALGPVA</sequence>
<organism evidence="1 2">
    <name type="scientific">Amycolatopsis minnesotensis</name>
    <dbReference type="NCBI Taxonomy" id="337894"/>
    <lineage>
        <taxon>Bacteria</taxon>
        <taxon>Bacillati</taxon>
        <taxon>Actinomycetota</taxon>
        <taxon>Actinomycetes</taxon>
        <taxon>Pseudonocardiales</taxon>
        <taxon>Pseudonocardiaceae</taxon>
        <taxon>Amycolatopsis</taxon>
    </lineage>
</organism>
<dbReference type="SUPFAM" id="SSF51905">
    <property type="entry name" value="FAD/NAD(P)-binding domain"/>
    <property type="match status" value="1"/>
</dbReference>
<comment type="caution">
    <text evidence="1">The sequence shown here is derived from an EMBL/GenBank/DDBJ whole genome shotgun (WGS) entry which is preliminary data.</text>
</comment>
<dbReference type="PANTHER" id="PTHR10668:SF105">
    <property type="entry name" value="DEHYDROGENASE-RELATED"/>
    <property type="match status" value="1"/>
</dbReference>
<evidence type="ECO:0000313" key="2">
    <source>
        <dbReference type="Proteomes" id="UP001501116"/>
    </source>
</evidence>
<protein>
    <submittedName>
        <fullName evidence="1">NAD(P)/FAD-dependent oxidoreductase</fullName>
    </submittedName>
</protein>
<dbReference type="PANTHER" id="PTHR10668">
    <property type="entry name" value="PHYTOENE DEHYDROGENASE"/>
    <property type="match status" value="1"/>
</dbReference>
<dbReference type="EMBL" id="BAAANN010000022">
    <property type="protein sequence ID" value="GAA1972119.1"/>
    <property type="molecule type" value="Genomic_DNA"/>
</dbReference>
<reference evidence="1 2" key="1">
    <citation type="journal article" date="2019" name="Int. J. Syst. Evol. Microbiol.">
        <title>The Global Catalogue of Microorganisms (GCM) 10K type strain sequencing project: providing services to taxonomists for standard genome sequencing and annotation.</title>
        <authorList>
            <consortium name="The Broad Institute Genomics Platform"/>
            <consortium name="The Broad Institute Genome Sequencing Center for Infectious Disease"/>
            <person name="Wu L."/>
            <person name="Ma J."/>
        </authorList>
    </citation>
    <scope>NUCLEOTIDE SEQUENCE [LARGE SCALE GENOMIC DNA]</scope>
    <source>
        <strain evidence="1 2">JCM 14545</strain>
    </source>
</reference>
<dbReference type="Gene3D" id="3.50.50.60">
    <property type="entry name" value="FAD/NAD(P)-binding domain"/>
    <property type="match status" value="2"/>
</dbReference>
<dbReference type="Pfam" id="PF13450">
    <property type="entry name" value="NAD_binding_8"/>
    <property type="match status" value="1"/>
</dbReference>
<dbReference type="RefSeq" id="WP_344424415.1">
    <property type="nucleotide sequence ID" value="NZ_BAAANN010000022.1"/>
</dbReference>
<dbReference type="Proteomes" id="UP001501116">
    <property type="component" value="Unassembled WGS sequence"/>
</dbReference>
<keyword evidence="2" id="KW-1185">Reference proteome</keyword>
<name>A0ABN2RNB8_9PSEU</name>